<dbReference type="CDD" id="cd11304">
    <property type="entry name" value="Cadherin_repeat"/>
    <property type="match status" value="1"/>
</dbReference>
<keyword evidence="5 8" id="KW-0106">Calcium</keyword>
<dbReference type="PANTHER" id="PTHR24026">
    <property type="entry name" value="FAT ATYPICAL CADHERIN-RELATED"/>
    <property type="match status" value="1"/>
</dbReference>
<evidence type="ECO:0000256" key="1">
    <source>
        <dbReference type="ARBA" id="ARBA00004251"/>
    </source>
</evidence>
<evidence type="ECO:0000313" key="11">
    <source>
        <dbReference type="Proteomes" id="UP000792457"/>
    </source>
</evidence>
<feature type="domain" description="Cadherin" evidence="9">
    <location>
        <begin position="27"/>
        <end position="120"/>
    </location>
</feature>
<dbReference type="GO" id="GO:0005886">
    <property type="term" value="C:plasma membrane"/>
    <property type="evidence" value="ECO:0007669"/>
    <property type="project" value="UniProtKB-SubCell"/>
</dbReference>
<evidence type="ECO:0000256" key="7">
    <source>
        <dbReference type="ARBA" id="ARBA00023136"/>
    </source>
</evidence>
<dbReference type="PROSITE" id="PS50268">
    <property type="entry name" value="CADHERIN_2"/>
    <property type="match status" value="2"/>
</dbReference>
<evidence type="ECO:0000256" key="2">
    <source>
        <dbReference type="ARBA" id="ARBA00022692"/>
    </source>
</evidence>
<evidence type="ECO:0000256" key="4">
    <source>
        <dbReference type="ARBA" id="ARBA00022737"/>
    </source>
</evidence>
<dbReference type="InterPro" id="IPR015919">
    <property type="entry name" value="Cadherin-like_sf"/>
</dbReference>
<evidence type="ECO:0000256" key="5">
    <source>
        <dbReference type="ARBA" id="ARBA00022837"/>
    </source>
</evidence>
<dbReference type="GO" id="GO:0008104">
    <property type="term" value="P:intracellular protein localization"/>
    <property type="evidence" value="ECO:0007669"/>
    <property type="project" value="UniProtKB-ARBA"/>
</dbReference>
<dbReference type="GO" id="GO:0007163">
    <property type="term" value="P:establishment or maintenance of cell polarity"/>
    <property type="evidence" value="ECO:0007669"/>
    <property type="project" value="UniProtKB-ARBA"/>
</dbReference>
<dbReference type="Pfam" id="PF00028">
    <property type="entry name" value="Cadherin"/>
    <property type="match status" value="1"/>
</dbReference>
<dbReference type="GO" id="GO:0007156">
    <property type="term" value="P:homophilic cell adhesion via plasma membrane adhesion molecules"/>
    <property type="evidence" value="ECO:0007669"/>
    <property type="project" value="InterPro"/>
</dbReference>
<sequence length="160" mass="17412">MGRPSLSSTLTVYFNVVDLNDNAPLFDPMSYSNEIFENVTVGTSVVAVSATDLDSGDNGRIVYSIASGDESGDFDIAANGSIFTRHPLDRETRSLYSLVVVATDRADPPEARLSSTVQVSKQQQVLGRQQPCCATLTPICTTGDSSPWRNSYHKKYELPE</sequence>
<dbReference type="AlphaFoldDB" id="A0A8K0NW94"/>
<dbReference type="SMART" id="SM00112">
    <property type="entry name" value="CA"/>
    <property type="match status" value="1"/>
</dbReference>
<keyword evidence="2" id="KW-0812">Transmembrane</keyword>
<evidence type="ECO:0000256" key="8">
    <source>
        <dbReference type="PROSITE-ProRule" id="PRU00043"/>
    </source>
</evidence>
<comment type="caution">
    <text evidence="10">The sequence shown here is derived from an EMBL/GenBank/DDBJ whole genome shotgun (WGS) entry which is preliminary data.</text>
</comment>
<organism evidence="10 11">
    <name type="scientific">Ladona fulva</name>
    <name type="common">Scarce chaser dragonfly</name>
    <name type="synonym">Libellula fulva</name>
    <dbReference type="NCBI Taxonomy" id="123851"/>
    <lineage>
        <taxon>Eukaryota</taxon>
        <taxon>Metazoa</taxon>
        <taxon>Ecdysozoa</taxon>
        <taxon>Arthropoda</taxon>
        <taxon>Hexapoda</taxon>
        <taxon>Insecta</taxon>
        <taxon>Pterygota</taxon>
        <taxon>Palaeoptera</taxon>
        <taxon>Odonata</taxon>
        <taxon>Epiprocta</taxon>
        <taxon>Anisoptera</taxon>
        <taxon>Libelluloidea</taxon>
        <taxon>Libellulidae</taxon>
        <taxon>Ladona</taxon>
    </lineage>
</organism>
<evidence type="ECO:0000256" key="6">
    <source>
        <dbReference type="ARBA" id="ARBA00022989"/>
    </source>
</evidence>
<reference evidence="10" key="1">
    <citation type="submission" date="2013-04" db="EMBL/GenBank/DDBJ databases">
        <authorList>
            <person name="Qu J."/>
            <person name="Murali S.C."/>
            <person name="Bandaranaike D."/>
            <person name="Bellair M."/>
            <person name="Blankenburg K."/>
            <person name="Chao H."/>
            <person name="Dinh H."/>
            <person name="Doddapaneni H."/>
            <person name="Downs B."/>
            <person name="Dugan-Rocha S."/>
            <person name="Elkadiri S."/>
            <person name="Gnanaolivu R.D."/>
            <person name="Hernandez B."/>
            <person name="Javaid M."/>
            <person name="Jayaseelan J.C."/>
            <person name="Lee S."/>
            <person name="Li M."/>
            <person name="Ming W."/>
            <person name="Munidasa M."/>
            <person name="Muniz J."/>
            <person name="Nguyen L."/>
            <person name="Ongeri F."/>
            <person name="Osuji N."/>
            <person name="Pu L.-L."/>
            <person name="Puazo M."/>
            <person name="Qu C."/>
            <person name="Quiroz J."/>
            <person name="Raj R."/>
            <person name="Weissenberger G."/>
            <person name="Xin Y."/>
            <person name="Zou X."/>
            <person name="Han Y."/>
            <person name="Richards S."/>
            <person name="Worley K."/>
            <person name="Muzny D."/>
            <person name="Gibbs R."/>
        </authorList>
    </citation>
    <scope>NUCLEOTIDE SEQUENCE</scope>
    <source>
        <strain evidence="10">Sampled in the wild</strain>
    </source>
</reference>
<keyword evidence="11" id="KW-1185">Reference proteome</keyword>
<dbReference type="GO" id="GO:0001736">
    <property type="term" value="P:establishment of planar polarity"/>
    <property type="evidence" value="ECO:0007669"/>
    <property type="project" value="UniProtKB-ARBA"/>
</dbReference>
<dbReference type="Proteomes" id="UP000792457">
    <property type="component" value="Unassembled WGS sequence"/>
</dbReference>
<dbReference type="OrthoDB" id="6252479at2759"/>
<feature type="domain" description="Cadherin" evidence="9">
    <location>
        <begin position="2"/>
        <end position="26"/>
    </location>
</feature>
<evidence type="ECO:0000256" key="3">
    <source>
        <dbReference type="ARBA" id="ARBA00022729"/>
    </source>
</evidence>
<keyword evidence="7" id="KW-0472">Membrane</keyword>
<dbReference type="Gene3D" id="2.60.40.60">
    <property type="entry name" value="Cadherins"/>
    <property type="match status" value="1"/>
</dbReference>
<keyword evidence="6" id="KW-1133">Transmembrane helix</keyword>
<protein>
    <recommendedName>
        <fullName evidence="9">Cadherin domain-containing protein</fullName>
    </recommendedName>
</protein>
<gene>
    <name evidence="10" type="ORF">J437_LFUL004091</name>
</gene>
<accession>A0A8K0NW94</accession>
<keyword evidence="4" id="KW-0677">Repeat</keyword>
<dbReference type="PANTHER" id="PTHR24026:SF126">
    <property type="entry name" value="PROTOCADHERIN FAT 4"/>
    <property type="match status" value="1"/>
</dbReference>
<dbReference type="SUPFAM" id="SSF49313">
    <property type="entry name" value="Cadherin-like"/>
    <property type="match status" value="1"/>
</dbReference>
<comment type="subcellular location">
    <subcellularLocation>
        <location evidence="1">Cell membrane</location>
        <topology evidence="1">Single-pass type I membrane protein</topology>
    </subcellularLocation>
</comment>
<proteinExistence type="predicted"/>
<dbReference type="GO" id="GO:0005509">
    <property type="term" value="F:calcium ion binding"/>
    <property type="evidence" value="ECO:0007669"/>
    <property type="project" value="UniProtKB-UniRule"/>
</dbReference>
<reference evidence="10" key="2">
    <citation type="submission" date="2017-10" db="EMBL/GenBank/DDBJ databases">
        <title>Ladona fulva Genome sequencing and assembly.</title>
        <authorList>
            <person name="Murali S."/>
            <person name="Richards S."/>
            <person name="Bandaranaike D."/>
            <person name="Bellair M."/>
            <person name="Blankenburg K."/>
            <person name="Chao H."/>
            <person name="Dinh H."/>
            <person name="Doddapaneni H."/>
            <person name="Dugan-Rocha S."/>
            <person name="Elkadiri S."/>
            <person name="Gnanaolivu R."/>
            <person name="Hernandez B."/>
            <person name="Skinner E."/>
            <person name="Javaid M."/>
            <person name="Lee S."/>
            <person name="Li M."/>
            <person name="Ming W."/>
            <person name="Munidasa M."/>
            <person name="Muniz J."/>
            <person name="Nguyen L."/>
            <person name="Hughes D."/>
            <person name="Osuji N."/>
            <person name="Pu L.-L."/>
            <person name="Puazo M."/>
            <person name="Qu C."/>
            <person name="Quiroz J."/>
            <person name="Raj R."/>
            <person name="Weissenberger G."/>
            <person name="Xin Y."/>
            <person name="Zou X."/>
            <person name="Han Y."/>
            <person name="Worley K."/>
            <person name="Muzny D."/>
            <person name="Gibbs R."/>
        </authorList>
    </citation>
    <scope>NUCLEOTIDE SEQUENCE</scope>
    <source>
        <strain evidence="10">Sampled in the wild</strain>
    </source>
</reference>
<dbReference type="EMBL" id="KZ308299">
    <property type="protein sequence ID" value="KAG8226850.1"/>
    <property type="molecule type" value="Genomic_DNA"/>
</dbReference>
<evidence type="ECO:0000313" key="10">
    <source>
        <dbReference type="EMBL" id="KAG8226850.1"/>
    </source>
</evidence>
<dbReference type="PRINTS" id="PR00205">
    <property type="entry name" value="CADHERIN"/>
</dbReference>
<name>A0A8K0NW94_LADFU</name>
<dbReference type="InterPro" id="IPR002126">
    <property type="entry name" value="Cadherin-like_dom"/>
</dbReference>
<keyword evidence="3" id="KW-0732">Signal</keyword>
<evidence type="ECO:0000259" key="9">
    <source>
        <dbReference type="PROSITE" id="PS50268"/>
    </source>
</evidence>
<dbReference type="FunFam" id="2.60.40.60:FF:000033">
    <property type="entry name" value="FAT atypical cadherin 1"/>
    <property type="match status" value="1"/>
</dbReference>